<evidence type="ECO:0000256" key="7">
    <source>
        <dbReference type="ARBA" id="ARBA00022833"/>
    </source>
</evidence>
<dbReference type="HAMAP" id="MF_01820">
    <property type="entry name" value="GTPase_RsgA"/>
    <property type="match status" value="1"/>
</dbReference>
<dbReference type="PROSITE" id="PS50936">
    <property type="entry name" value="ENGC_GTPASE"/>
    <property type="match status" value="1"/>
</dbReference>
<comment type="subcellular location">
    <subcellularLocation>
        <location evidence="10">Cytoplasm</location>
    </subcellularLocation>
</comment>
<name>A0ABV4K1X1_9BACT</name>
<feature type="binding site" evidence="10">
    <location>
        <position position="295"/>
    </location>
    <ligand>
        <name>Zn(2+)</name>
        <dbReference type="ChEBI" id="CHEBI:29105"/>
    </ligand>
</feature>
<comment type="similarity">
    <text evidence="10">Belongs to the TRAFAC class YlqF/YawG GTPase family. RsgA subfamily.</text>
</comment>
<feature type="binding site" evidence="10">
    <location>
        <position position="308"/>
    </location>
    <ligand>
        <name>Zn(2+)</name>
        <dbReference type="ChEBI" id="CHEBI:29105"/>
    </ligand>
</feature>
<keyword evidence="6 10" id="KW-0378">Hydrolase</keyword>
<keyword evidence="3 10" id="KW-0479">Metal-binding</keyword>
<dbReference type="SUPFAM" id="SSF52540">
    <property type="entry name" value="P-loop containing nucleoside triphosphate hydrolases"/>
    <property type="match status" value="1"/>
</dbReference>
<keyword evidence="14" id="KW-1185">Reference proteome</keyword>
<keyword evidence="9 10" id="KW-0342">GTP-binding</keyword>
<dbReference type="InterPro" id="IPR027417">
    <property type="entry name" value="P-loop_NTPase"/>
</dbReference>
<keyword evidence="1 10" id="KW-0963">Cytoplasm</keyword>
<dbReference type="Gene3D" id="1.10.40.50">
    <property type="entry name" value="Probable gtpase engc, domain 3"/>
    <property type="match status" value="1"/>
</dbReference>
<proteinExistence type="inferred from homology"/>
<evidence type="ECO:0000259" key="11">
    <source>
        <dbReference type="PROSITE" id="PS50936"/>
    </source>
</evidence>
<evidence type="ECO:0000256" key="9">
    <source>
        <dbReference type="ARBA" id="ARBA00023134"/>
    </source>
</evidence>
<evidence type="ECO:0000313" key="13">
    <source>
        <dbReference type="EMBL" id="MEZ7196957.1"/>
    </source>
</evidence>
<keyword evidence="8 10" id="KW-0694">RNA-binding</keyword>
<gene>
    <name evidence="10 13" type="primary">rsgA</name>
    <name evidence="13" type="ORF">AB6M95_09370</name>
</gene>
<dbReference type="PANTHER" id="PTHR32120:SF10">
    <property type="entry name" value="SMALL RIBOSOMAL SUBUNIT BIOGENESIS GTPASE RSGA"/>
    <property type="match status" value="1"/>
</dbReference>
<comment type="function">
    <text evidence="10">One of several proteins that assist in the late maturation steps of the functional core of the 30S ribosomal subunit. Helps release RbfA from mature subunits. May play a role in the assembly of ribosomal proteins into the subunit. Circularly permuted GTPase that catalyzes slow GTP hydrolysis, GTPase activity is stimulated by the 30S ribosomal subunit.</text>
</comment>
<dbReference type="EC" id="3.6.1.-" evidence="10"/>
<feature type="binding site" evidence="10">
    <location>
        <position position="300"/>
    </location>
    <ligand>
        <name>Zn(2+)</name>
        <dbReference type="ChEBI" id="CHEBI:29105"/>
    </ligand>
</feature>
<comment type="cofactor">
    <cofactor evidence="10">
        <name>Zn(2+)</name>
        <dbReference type="ChEBI" id="CHEBI:29105"/>
    </cofactor>
    <text evidence="10">Binds 1 zinc ion per subunit.</text>
</comment>
<feature type="binding site" evidence="10">
    <location>
        <begin position="214"/>
        <end position="222"/>
    </location>
    <ligand>
        <name>GTP</name>
        <dbReference type="ChEBI" id="CHEBI:37565"/>
    </ligand>
</feature>
<sequence length="369" mass="41184">MNIPTLSTRDDERTNRLRRLGWDDHFERLAADEQLDLDRVARVLSAQRSLFLVTDGRDERLCAPSGKMHHHRRGDYPVTGDWVLTDGNALQRVLPRKNTLCRGEAGTRGKQDGAARREQPLAANIDTVFVVCGLDRDYNPRRIERYLALVYNCGMAPVVVLTKADLHDAPDSFREEVEAIAFGVPVVLTSTRDRSGVDALHAYLNEGQTVSMIGSSGAGKSSLANMLHGSEVQATAAVSLSVGKGRHTTTSREFIAMPRGGLLMDNPGIREIAFARGGDGLDATFADIRDLAESCRFADCSHRQEPGCAVLRAVESGELPQARLDNYRKMQREMDYAQARSEKSADYVERERWKDIAKEIKRMNKRMKR</sequence>
<evidence type="ECO:0000256" key="8">
    <source>
        <dbReference type="ARBA" id="ARBA00022884"/>
    </source>
</evidence>
<evidence type="ECO:0000256" key="4">
    <source>
        <dbReference type="ARBA" id="ARBA00022730"/>
    </source>
</evidence>
<dbReference type="PROSITE" id="PS51721">
    <property type="entry name" value="G_CP"/>
    <property type="match status" value="1"/>
</dbReference>
<evidence type="ECO:0000256" key="5">
    <source>
        <dbReference type="ARBA" id="ARBA00022741"/>
    </source>
</evidence>
<feature type="binding site" evidence="10">
    <location>
        <begin position="162"/>
        <end position="165"/>
    </location>
    <ligand>
        <name>GTP</name>
        <dbReference type="ChEBI" id="CHEBI:37565"/>
    </ligand>
</feature>
<dbReference type="Proteomes" id="UP001568698">
    <property type="component" value="Unassembled WGS sequence"/>
</dbReference>
<evidence type="ECO:0000256" key="2">
    <source>
        <dbReference type="ARBA" id="ARBA00022517"/>
    </source>
</evidence>
<dbReference type="Gene3D" id="3.40.50.300">
    <property type="entry name" value="P-loop containing nucleotide triphosphate hydrolases"/>
    <property type="match status" value="1"/>
</dbReference>
<feature type="domain" description="CP-type G" evidence="12">
    <location>
        <begin position="115"/>
        <end position="272"/>
    </location>
</feature>
<feature type="domain" description="EngC GTPase" evidence="11">
    <location>
        <begin position="123"/>
        <end position="270"/>
    </location>
</feature>
<keyword evidence="5 10" id="KW-0547">Nucleotide-binding</keyword>
<dbReference type="RefSeq" id="WP_371386476.1">
    <property type="nucleotide sequence ID" value="NZ_JBGLYH010000022.1"/>
</dbReference>
<dbReference type="CDD" id="cd01854">
    <property type="entry name" value="YjeQ_EngC"/>
    <property type="match status" value="1"/>
</dbReference>
<evidence type="ECO:0000256" key="6">
    <source>
        <dbReference type="ARBA" id="ARBA00022801"/>
    </source>
</evidence>
<evidence type="ECO:0000256" key="10">
    <source>
        <dbReference type="HAMAP-Rule" id="MF_01820"/>
    </source>
</evidence>
<dbReference type="Pfam" id="PF03193">
    <property type="entry name" value="RsgA_GTPase"/>
    <property type="match status" value="1"/>
</dbReference>
<dbReference type="InterPro" id="IPR010914">
    <property type="entry name" value="RsgA_GTPase_dom"/>
</dbReference>
<keyword evidence="4 10" id="KW-0699">rRNA-binding</keyword>
<protein>
    <recommendedName>
        <fullName evidence="10">Small ribosomal subunit biogenesis GTPase RsgA</fullName>
        <ecNumber evidence="10">3.6.1.-</ecNumber>
    </recommendedName>
</protein>
<dbReference type="InterPro" id="IPR004881">
    <property type="entry name" value="Ribosome_biogen_GTPase_RsgA"/>
</dbReference>
<dbReference type="NCBIfam" id="TIGR00157">
    <property type="entry name" value="ribosome small subunit-dependent GTPase A"/>
    <property type="match status" value="1"/>
</dbReference>
<keyword evidence="2 10" id="KW-0690">Ribosome biogenesis</keyword>
<comment type="caution">
    <text evidence="13">The sequence shown here is derived from an EMBL/GenBank/DDBJ whole genome shotgun (WGS) entry which is preliminary data.</text>
</comment>
<evidence type="ECO:0000256" key="1">
    <source>
        <dbReference type="ARBA" id="ARBA00022490"/>
    </source>
</evidence>
<reference evidence="13 14" key="1">
    <citation type="submission" date="2024-08" db="EMBL/GenBank/DDBJ databases">
        <title>Sulfate-reducing bacteria isolated from formation water of the oil field in Kazakhstan and description of Pseudodesulfovibrio sp.</title>
        <authorList>
            <person name="Bidzhieva S.K."/>
            <person name="Tourova T.P."/>
            <person name="Grouzdev D.S."/>
            <person name="Beletsky A.V."/>
            <person name="Sokolova D.S."/>
            <person name="Samigullina S.R."/>
            <person name="Poltaraus A.B."/>
            <person name="Avtukh A.N."/>
            <person name="Tereshina V.M."/>
            <person name="Zhaparov N.S."/>
            <person name="Mardanov A.V."/>
            <person name="Nazina T.N."/>
        </authorList>
    </citation>
    <scope>NUCLEOTIDE SEQUENCE [LARGE SCALE GENOMIC DNA]</scope>
    <source>
        <strain evidence="13 14">9FUS</strain>
    </source>
</reference>
<evidence type="ECO:0000256" key="3">
    <source>
        <dbReference type="ARBA" id="ARBA00022723"/>
    </source>
</evidence>
<keyword evidence="7 10" id="KW-0862">Zinc</keyword>
<organism evidence="13 14">
    <name type="scientific">Pseudodesulfovibrio karagichevae</name>
    <dbReference type="NCBI Taxonomy" id="3239305"/>
    <lineage>
        <taxon>Bacteria</taxon>
        <taxon>Pseudomonadati</taxon>
        <taxon>Thermodesulfobacteriota</taxon>
        <taxon>Desulfovibrionia</taxon>
        <taxon>Desulfovibrionales</taxon>
        <taxon>Desulfovibrionaceae</taxon>
    </lineage>
</organism>
<accession>A0ABV4K1X1</accession>
<comment type="subunit">
    <text evidence="10">Monomer. Associates with 30S ribosomal subunit, binds 16S rRNA.</text>
</comment>
<feature type="binding site" evidence="10">
    <location>
        <position position="302"/>
    </location>
    <ligand>
        <name>Zn(2+)</name>
        <dbReference type="ChEBI" id="CHEBI:29105"/>
    </ligand>
</feature>
<dbReference type="EMBL" id="JBGLYH010000022">
    <property type="protein sequence ID" value="MEZ7196957.1"/>
    <property type="molecule type" value="Genomic_DNA"/>
</dbReference>
<dbReference type="PANTHER" id="PTHR32120">
    <property type="entry name" value="SMALL RIBOSOMAL SUBUNIT BIOGENESIS GTPASE RSGA"/>
    <property type="match status" value="1"/>
</dbReference>
<evidence type="ECO:0000259" key="12">
    <source>
        <dbReference type="PROSITE" id="PS51721"/>
    </source>
</evidence>
<dbReference type="InterPro" id="IPR030378">
    <property type="entry name" value="G_CP_dom"/>
</dbReference>
<evidence type="ECO:0000313" key="14">
    <source>
        <dbReference type="Proteomes" id="UP001568698"/>
    </source>
</evidence>